<proteinExistence type="inferred from homology"/>
<dbReference type="GO" id="GO:0019867">
    <property type="term" value="C:outer membrane"/>
    <property type="evidence" value="ECO:0007669"/>
    <property type="project" value="InterPro"/>
</dbReference>
<gene>
    <name evidence="4" type="ORF">B2A_12078</name>
</gene>
<evidence type="ECO:0000256" key="2">
    <source>
        <dbReference type="ARBA" id="ARBA00023136"/>
    </source>
</evidence>
<reference evidence="4" key="2">
    <citation type="journal article" date="2014" name="ISME J.">
        <title>Microbial stratification in low pH oxic and suboxic macroscopic growths along an acid mine drainage.</title>
        <authorList>
            <person name="Mendez-Garcia C."/>
            <person name="Mesa V."/>
            <person name="Sprenger R.R."/>
            <person name="Richter M."/>
            <person name="Diez M.S."/>
            <person name="Solano J."/>
            <person name="Bargiela R."/>
            <person name="Golyshina O.V."/>
            <person name="Manteca A."/>
            <person name="Ramos J.L."/>
            <person name="Gallego J.R."/>
            <person name="Llorente I."/>
            <person name="Martins Dos Santos V.A."/>
            <person name="Jensen O.N."/>
            <person name="Pelaez A.I."/>
            <person name="Sanchez J."/>
            <person name="Ferrer M."/>
        </authorList>
    </citation>
    <scope>NUCLEOTIDE SEQUENCE</scope>
</reference>
<dbReference type="Gene3D" id="3.30.160.150">
    <property type="entry name" value="Lipoprotein like domain"/>
    <property type="match status" value="1"/>
</dbReference>
<dbReference type="AlphaFoldDB" id="T1A472"/>
<dbReference type="InterPro" id="IPR007485">
    <property type="entry name" value="LPS_assembly_LptE"/>
</dbReference>
<protein>
    <submittedName>
        <fullName evidence="4">Rare lipoprotein B</fullName>
    </submittedName>
</protein>
<evidence type="ECO:0000256" key="1">
    <source>
        <dbReference type="ARBA" id="ARBA00022729"/>
    </source>
</evidence>
<reference evidence="4" key="1">
    <citation type="submission" date="2013-08" db="EMBL/GenBank/DDBJ databases">
        <authorList>
            <person name="Mendez C."/>
            <person name="Richter M."/>
            <person name="Ferrer M."/>
            <person name="Sanchez J."/>
        </authorList>
    </citation>
    <scope>NUCLEOTIDE SEQUENCE</scope>
</reference>
<dbReference type="GO" id="GO:1990351">
    <property type="term" value="C:transporter complex"/>
    <property type="evidence" value="ECO:0007669"/>
    <property type="project" value="TreeGrafter"/>
</dbReference>
<dbReference type="PANTHER" id="PTHR38098:SF1">
    <property type="entry name" value="LPS-ASSEMBLY LIPOPROTEIN LPTE"/>
    <property type="match status" value="1"/>
</dbReference>
<evidence type="ECO:0000313" key="4">
    <source>
        <dbReference type="EMBL" id="EQD36650.1"/>
    </source>
</evidence>
<dbReference type="PANTHER" id="PTHR38098">
    <property type="entry name" value="LPS-ASSEMBLY LIPOPROTEIN LPTE"/>
    <property type="match status" value="1"/>
</dbReference>
<evidence type="ECO:0000256" key="3">
    <source>
        <dbReference type="ARBA" id="ARBA00023237"/>
    </source>
</evidence>
<name>T1A472_9ZZZZ</name>
<keyword evidence="1" id="KW-0732">Signal</keyword>
<dbReference type="EMBL" id="AUZZ01008711">
    <property type="protein sequence ID" value="EQD36650.1"/>
    <property type="molecule type" value="Genomic_DNA"/>
</dbReference>
<keyword evidence="3" id="KW-0998">Cell outer membrane</keyword>
<dbReference type="Pfam" id="PF04390">
    <property type="entry name" value="LptE"/>
    <property type="match status" value="1"/>
</dbReference>
<keyword evidence="2" id="KW-0472">Membrane</keyword>
<organism evidence="4">
    <name type="scientific">mine drainage metagenome</name>
    <dbReference type="NCBI Taxonomy" id="410659"/>
    <lineage>
        <taxon>unclassified sequences</taxon>
        <taxon>metagenomes</taxon>
        <taxon>ecological metagenomes</taxon>
    </lineage>
</organism>
<keyword evidence="4" id="KW-0449">Lipoprotein</keyword>
<dbReference type="GO" id="GO:0015920">
    <property type="term" value="P:lipopolysaccharide transport"/>
    <property type="evidence" value="ECO:0007669"/>
    <property type="project" value="TreeGrafter"/>
</dbReference>
<accession>T1A472</accession>
<dbReference type="GO" id="GO:0043165">
    <property type="term" value="P:Gram-negative-bacterium-type cell outer membrane assembly"/>
    <property type="evidence" value="ECO:0007669"/>
    <property type="project" value="InterPro"/>
</dbReference>
<dbReference type="GO" id="GO:0001530">
    <property type="term" value="F:lipopolysaccharide binding"/>
    <property type="evidence" value="ECO:0007669"/>
    <property type="project" value="TreeGrafter"/>
</dbReference>
<dbReference type="HAMAP" id="MF_01186">
    <property type="entry name" value="LPS_assembly_LptE"/>
    <property type="match status" value="1"/>
</dbReference>
<comment type="caution">
    <text evidence="4">The sequence shown here is derived from an EMBL/GenBank/DDBJ whole genome shotgun (WGS) entry which is preliminary data.</text>
</comment>
<sequence>MLERLGSARRGAVIMRLPSLHTPTRMKLPMVRSLVVLVLGALLLAGCGFHLRRSAQLAPTLQRMHLQVSGDNALTRQLATALRLSGVTLEGHGGPGIAVLRVPVNSFDTQALTLTGYASVSEYVVYYRVEFEVLGANGKLLIPLQTIRMSRNFTFNQAQVIGSAGQQEQIQRGLIDDTAQAILMRLRAQGGGVVGKPAAASSVAPPAPGHH</sequence>